<dbReference type="AlphaFoldDB" id="A0A1R1PGJ8"/>
<dbReference type="InterPro" id="IPR041679">
    <property type="entry name" value="DNA2/NAM7-like_C"/>
</dbReference>
<feature type="domain" description="DNA2/NAM7 helicase helicase" evidence="2">
    <location>
        <begin position="228"/>
        <end position="319"/>
    </location>
</feature>
<feature type="domain" description="DNA2/NAM7 helicase helicase" evidence="2">
    <location>
        <begin position="345"/>
        <end position="393"/>
    </location>
</feature>
<dbReference type="InterPro" id="IPR045055">
    <property type="entry name" value="DNA2/NAM7-like"/>
</dbReference>
<dbReference type="GO" id="GO:0035194">
    <property type="term" value="P:regulatory ncRNA-mediated post-transcriptional gene silencing"/>
    <property type="evidence" value="ECO:0007669"/>
    <property type="project" value="TreeGrafter"/>
</dbReference>
<comment type="caution">
    <text evidence="4">The sequence shown here is derived from an EMBL/GenBank/DDBJ whole genome shotgun (WGS) entry which is preliminary data.</text>
</comment>
<evidence type="ECO:0000259" key="3">
    <source>
        <dbReference type="Pfam" id="PF13087"/>
    </source>
</evidence>
<dbReference type="Gene3D" id="3.40.50.300">
    <property type="entry name" value="P-loop containing nucleotide triphosphate hydrolases"/>
    <property type="match status" value="3"/>
</dbReference>
<reference evidence="5" key="1">
    <citation type="submission" date="2017-01" db="EMBL/GenBank/DDBJ databases">
        <authorList>
            <person name="Wang Y."/>
            <person name="White M."/>
            <person name="Kvist S."/>
            <person name="Moncalvo J.-M."/>
        </authorList>
    </citation>
    <scope>NUCLEOTIDE SEQUENCE [LARGE SCALE GENOMIC DNA]</scope>
    <source>
        <strain evidence="5">COL-18-3</strain>
    </source>
</reference>
<proteinExistence type="predicted"/>
<dbReference type="GO" id="GO:0004386">
    <property type="term" value="F:helicase activity"/>
    <property type="evidence" value="ECO:0007669"/>
    <property type="project" value="InterPro"/>
</dbReference>
<dbReference type="SUPFAM" id="SSF52540">
    <property type="entry name" value="P-loop containing nucleoside triphosphate hydrolases"/>
    <property type="match status" value="1"/>
</dbReference>
<feature type="compositionally biased region" description="Polar residues" evidence="1">
    <location>
        <begin position="596"/>
        <end position="606"/>
    </location>
</feature>
<dbReference type="EMBL" id="LSSK01001317">
    <property type="protein sequence ID" value="OMH80059.1"/>
    <property type="molecule type" value="Genomic_DNA"/>
</dbReference>
<keyword evidence="5" id="KW-1185">Reference proteome</keyword>
<dbReference type="InterPro" id="IPR041677">
    <property type="entry name" value="DNA2/NAM7_AAA_11"/>
</dbReference>
<dbReference type="InterPro" id="IPR047187">
    <property type="entry name" value="SF1_C_Upf1"/>
</dbReference>
<dbReference type="PANTHER" id="PTHR10887">
    <property type="entry name" value="DNA2/NAM7 HELICASE FAMILY"/>
    <property type="match status" value="1"/>
</dbReference>
<dbReference type="OrthoDB" id="6513042at2759"/>
<evidence type="ECO:0000256" key="1">
    <source>
        <dbReference type="SAM" id="MobiDB-lite"/>
    </source>
</evidence>
<dbReference type="PANTHER" id="PTHR10887:SF495">
    <property type="entry name" value="HELICASE SENATAXIN ISOFORM X1-RELATED"/>
    <property type="match status" value="1"/>
</dbReference>
<evidence type="ECO:0000259" key="2">
    <source>
        <dbReference type="Pfam" id="PF13086"/>
    </source>
</evidence>
<feature type="region of interest" description="Disordered" evidence="1">
    <location>
        <begin position="596"/>
        <end position="621"/>
    </location>
</feature>
<dbReference type="Pfam" id="PF13086">
    <property type="entry name" value="AAA_11"/>
    <property type="match status" value="2"/>
</dbReference>
<evidence type="ECO:0000313" key="5">
    <source>
        <dbReference type="Proteomes" id="UP000188320"/>
    </source>
</evidence>
<feature type="compositionally biased region" description="Polar residues" evidence="1">
    <location>
        <begin position="643"/>
        <end position="659"/>
    </location>
</feature>
<name>A0A1R1PGJ8_ZANCU</name>
<dbReference type="CDD" id="cd18808">
    <property type="entry name" value="SF1_C_Upf1"/>
    <property type="match status" value="1"/>
</dbReference>
<protein>
    <submittedName>
        <fullName evidence="4">Protein ZGRF1</fullName>
    </submittedName>
</protein>
<dbReference type="Pfam" id="PF13087">
    <property type="entry name" value="AAA_12"/>
    <property type="match status" value="2"/>
</dbReference>
<dbReference type="InterPro" id="IPR027417">
    <property type="entry name" value="P-loop_NTPase"/>
</dbReference>
<feature type="domain" description="DNA2/NAM7 helicase-like C-terminal" evidence="3">
    <location>
        <begin position="396"/>
        <end position="464"/>
    </location>
</feature>
<sequence length="688" mass="76818">MFYETKKKYINQKMMASKLKTQKIEYYEGIGLVRGMNGYRISGVTGNNGNGGANRNFYKYGQKGAKKKSEEYQKNDTWIISQTVDFHNGIVCKSEYYGVNSDGTIMIDGVDEDNKDKLKKIFGAGLEKNQRQMLQKKDRELEREIEMYCLRMVESVNEWSILEMLDEVEKDSENDIYLGKVLIGKADKEGTKEIMAETEDEVRNGIQKRAKELIGQQQQLYKLNQEQLQVVTRAIVVHGPFGTGKSLVTAVIVVVSAALKQEFVEIFGKHPTYGGLRMLVTSMSNCAVDNVLQKIVELGFDDLARVGSRPRVSSSIRTYLMAASNADINNKFLVGATTIMCMNMGNDAKYPVVLVDEASQITEHLLAVPVLKFNPPVLVMVGDHKQLPPTMASIVTNRLRLQYRCHPKIAEIVNTLFYNKQLINGVSEAERPALITSLPPICFFNVVSPTSSTASAPNSTKNTTNCMNKMDAFQGSEKDIILFNCVKSLPAPTTITTRGQGSSHPPKLRINTFLNNPNRINVALSRSKSHCIILGNESFLLACCPLWKSIIDYCKLHGWYVDTSLGATNDTADNNIHRFAMSKLYANINGDGNHNYFSNNMTSDPPSSGADINDNEPDNEPDTLLSCDLANDDDFYNQEHDVPTTSQANNHVDSTSSSNHTVIDEYSGQERLFLDIENEMDLNIDSII</sequence>
<gene>
    <name evidence="4" type="ORF">AX774_g6501</name>
</gene>
<feature type="domain" description="DNA2/NAM7 helicase-like C-terminal" evidence="3">
    <location>
        <begin position="466"/>
        <end position="537"/>
    </location>
</feature>
<feature type="region of interest" description="Disordered" evidence="1">
    <location>
        <begin position="636"/>
        <end position="659"/>
    </location>
</feature>
<organism evidence="4 5">
    <name type="scientific">Zancudomyces culisetae</name>
    <name type="common">Gut fungus</name>
    <name type="synonym">Smittium culisetae</name>
    <dbReference type="NCBI Taxonomy" id="1213189"/>
    <lineage>
        <taxon>Eukaryota</taxon>
        <taxon>Fungi</taxon>
        <taxon>Fungi incertae sedis</taxon>
        <taxon>Zoopagomycota</taxon>
        <taxon>Kickxellomycotina</taxon>
        <taxon>Harpellomycetes</taxon>
        <taxon>Harpellales</taxon>
        <taxon>Legeriomycetaceae</taxon>
        <taxon>Zancudomyces</taxon>
    </lineage>
</organism>
<dbReference type="GO" id="GO:0005829">
    <property type="term" value="C:cytosol"/>
    <property type="evidence" value="ECO:0007669"/>
    <property type="project" value="TreeGrafter"/>
</dbReference>
<accession>A0A1R1PGJ8</accession>
<evidence type="ECO:0000313" key="4">
    <source>
        <dbReference type="EMBL" id="OMH80059.1"/>
    </source>
</evidence>
<dbReference type="Proteomes" id="UP000188320">
    <property type="component" value="Unassembled WGS sequence"/>
</dbReference>